<accession>I7KHR5</accession>
<dbReference type="GeneID" id="82847563"/>
<dbReference type="CDD" id="cd04872">
    <property type="entry name" value="ACT_1ZPV"/>
    <property type="match status" value="1"/>
</dbReference>
<dbReference type="PANTHER" id="PTHR34875:SF6">
    <property type="entry name" value="UPF0237 PROTEIN MJ1558"/>
    <property type="match status" value="1"/>
</dbReference>
<name>I7KHR5_9LACO</name>
<dbReference type="PANTHER" id="PTHR34875">
    <property type="entry name" value="UPF0237 PROTEIN MJ1558"/>
    <property type="match status" value="1"/>
</dbReference>
<dbReference type="InterPro" id="IPR045865">
    <property type="entry name" value="ACT-like_dom_sf"/>
</dbReference>
<dbReference type="Gene3D" id="3.30.70.260">
    <property type="match status" value="1"/>
</dbReference>
<feature type="domain" description="ACT" evidence="2">
    <location>
        <begin position="4"/>
        <end position="77"/>
    </location>
</feature>
<dbReference type="OrthoDB" id="9803078at2"/>
<sequence>MKAILTVLGKDKVGIVASVSQVLAENDINILDVSQTIMDDNFVMMMMVNVPKDKDFADLSAKFTDLGKDLDVEINLRNEELYDAMHQL</sequence>
<dbReference type="HAMAP" id="MF_01054">
    <property type="entry name" value="UPF0237"/>
    <property type="match status" value="1"/>
</dbReference>
<protein>
    <recommendedName>
        <fullName evidence="1">UPF0237 protein BN55_04445</fullName>
    </recommendedName>
</protein>
<dbReference type="STRING" id="1423758.FC41_GL001170"/>
<evidence type="ECO:0000313" key="4">
    <source>
        <dbReference type="Proteomes" id="UP000009320"/>
    </source>
</evidence>
<keyword evidence="4" id="KW-1185">Reference proteome</keyword>
<evidence type="ECO:0000256" key="1">
    <source>
        <dbReference type="HAMAP-Rule" id="MF_01054"/>
    </source>
</evidence>
<proteinExistence type="inferred from homology"/>
<organism evidence="3 4">
    <name type="scientific">Lactobacillus hominis DSM 23910 = CRBIP 24.179</name>
    <dbReference type="NCBI Taxonomy" id="1423758"/>
    <lineage>
        <taxon>Bacteria</taxon>
        <taxon>Bacillati</taxon>
        <taxon>Bacillota</taxon>
        <taxon>Bacilli</taxon>
        <taxon>Lactobacillales</taxon>
        <taxon>Lactobacillaceae</taxon>
        <taxon>Lactobacillus</taxon>
    </lineage>
</organism>
<evidence type="ECO:0000313" key="3">
    <source>
        <dbReference type="EMBL" id="CCI82350.1"/>
    </source>
</evidence>
<dbReference type="PATRIC" id="fig|1423758.3.peg.1183"/>
<dbReference type="InterPro" id="IPR050990">
    <property type="entry name" value="UPF0237/GcvR_regulator"/>
</dbReference>
<comment type="caution">
    <text evidence="3">The sequence shown here is derived from an EMBL/GenBank/DDBJ whole genome shotgun (WGS) entry which is preliminary data.</text>
</comment>
<dbReference type="Proteomes" id="UP000009320">
    <property type="component" value="Unassembled WGS sequence"/>
</dbReference>
<dbReference type="AlphaFoldDB" id="I7KHR5"/>
<dbReference type="SUPFAM" id="SSF55021">
    <property type="entry name" value="ACT-like"/>
    <property type="match status" value="1"/>
</dbReference>
<dbReference type="Pfam" id="PF13740">
    <property type="entry name" value="ACT_6"/>
    <property type="match status" value="1"/>
</dbReference>
<dbReference type="EMBL" id="CAKE01000022">
    <property type="protein sequence ID" value="CCI82350.1"/>
    <property type="molecule type" value="Genomic_DNA"/>
</dbReference>
<dbReference type="PROSITE" id="PS51671">
    <property type="entry name" value="ACT"/>
    <property type="match status" value="1"/>
</dbReference>
<comment type="similarity">
    <text evidence="1">Belongs to the UPF0237 family.</text>
</comment>
<reference evidence="3 4" key="1">
    <citation type="submission" date="2012-06" db="EMBL/GenBank/DDBJ databases">
        <title>Draft Genome Sequence of Lactobacillus hominis Strain CRBIP 24.179T, isolated from human intestine.</title>
        <authorList>
            <person name="Cousin S."/>
            <person name="Ma L."/>
            <person name="Bizet C."/>
            <person name="Loux V."/>
            <person name="Bouchier C."/>
            <person name="Clermont D."/>
            <person name="Creno S."/>
        </authorList>
    </citation>
    <scope>NUCLEOTIDE SEQUENCE [LARGE SCALE GENOMIC DNA]</scope>
    <source>
        <strain evidence="4">CRBIP 24.179T</strain>
    </source>
</reference>
<dbReference type="InterPro" id="IPR022986">
    <property type="entry name" value="UPF0237_ACT"/>
</dbReference>
<evidence type="ECO:0000259" key="2">
    <source>
        <dbReference type="PROSITE" id="PS51671"/>
    </source>
</evidence>
<dbReference type="eggNOG" id="COG3830">
    <property type="taxonomic scope" value="Bacteria"/>
</dbReference>
<gene>
    <name evidence="3" type="ORF">BN55_04445</name>
</gene>
<dbReference type="NCBIfam" id="NF001220">
    <property type="entry name" value="PRK00194.1"/>
    <property type="match status" value="1"/>
</dbReference>
<dbReference type="InterPro" id="IPR002912">
    <property type="entry name" value="ACT_dom"/>
</dbReference>
<dbReference type="RefSeq" id="WP_008471411.1">
    <property type="nucleotide sequence ID" value="NZ_AYZP01000024.1"/>
</dbReference>